<evidence type="ECO:0000256" key="4">
    <source>
        <dbReference type="ARBA" id="ARBA00023136"/>
    </source>
</evidence>
<feature type="domain" description="Major facilitator superfamily (MFS) profile" evidence="6">
    <location>
        <begin position="45"/>
        <end position="492"/>
    </location>
</feature>
<dbReference type="SUPFAM" id="SSF103473">
    <property type="entry name" value="MFS general substrate transporter"/>
    <property type="match status" value="1"/>
</dbReference>
<dbReference type="PROSITE" id="PS50850">
    <property type="entry name" value="MFS"/>
    <property type="match status" value="1"/>
</dbReference>
<evidence type="ECO:0000256" key="2">
    <source>
        <dbReference type="ARBA" id="ARBA00022692"/>
    </source>
</evidence>
<dbReference type="AlphaFoldDB" id="A0A0K2VGQ4"/>
<dbReference type="InterPro" id="IPR036259">
    <property type="entry name" value="MFS_trans_sf"/>
</dbReference>
<dbReference type="OrthoDB" id="6612291at2759"/>
<dbReference type="Pfam" id="PF00083">
    <property type="entry name" value="Sugar_tr"/>
    <property type="match status" value="1"/>
</dbReference>
<feature type="transmembrane region" description="Helical" evidence="5">
    <location>
        <begin position="361"/>
        <end position="381"/>
    </location>
</feature>
<evidence type="ECO:0000256" key="5">
    <source>
        <dbReference type="SAM" id="Phobius"/>
    </source>
</evidence>
<dbReference type="InterPro" id="IPR020846">
    <property type="entry name" value="MFS_dom"/>
</dbReference>
<keyword evidence="4 5" id="KW-0472">Membrane</keyword>
<feature type="transmembrane region" description="Helical" evidence="5">
    <location>
        <begin position="437"/>
        <end position="457"/>
    </location>
</feature>
<comment type="subcellular location">
    <subcellularLocation>
        <location evidence="1">Membrane</location>
        <topology evidence="1">Multi-pass membrane protein</topology>
    </subcellularLocation>
</comment>
<accession>A0A0K2VGQ4</accession>
<evidence type="ECO:0000259" key="6">
    <source>
        <dbReference type="PROSITE" id="PS50850"/>
    </source>
</evidence>
<protein>
    <recommendedName>
        <fullName evidence="6">Major facilitator superfamily (MFS) profile domain-containing protein</fullName>
    </recommendedName>
</protein>
<organism evidence="7">
    <name type="scientific">Lepeophtheirus salmonis</name>
    <name type="common">Salmon louse</name>
    <name type="synonym">Caligus salmonis</name>
    <dbReference type="NCBI Taxonomy" id="72036"/>
    <lineage>
        <taxon>Eukaryota</taxon>
        <taxon>Metazoa</taxon>
        <taxon>Ecdysozoa</taxon>
        <taxon>Arthropoda</taxon>
        <taxon>Crustacea</taxon>
        <taxon>Multicrustacea</taxon>
        <taxon>Hexanauplia</taxon>
        <taxon>Copepoda</taxon>
        <taxon>Siphonostomatoida</taxon>
        <taxon>Caligidae</taxon>
        <taxon>Lepeophtheirus</taxon>
    </lineage>
</organism>
<dbReference type="Gene3D" id="1.20.1250.20">
    <property type="entry name" value="MFS general substrate transporter like domains"/>
    <property type="match status" value="1"/>
</dbReference>
<feature type="transmembrane region" description="Helical" evidence="5">
    <location>
        <begin position="46"/>
        <end position="70"/>
    </location>
</feature>
<evidence type="ECO:0000256" key="1">
    <source>
        <dbReference type="ARBA" id="ARBA00004141"/>
    </source>
</evidence>
<reference evidence="7" key="1">
    <citation type="submission" date="2014-05" db="EMBL/GenBank/DDBJ databases">
        <authorList>
            <person name="Chronopoulou M."/>
        </authorList>
    </citation>
    <scope>NUCLEOTIDE SEQUENCE</scope>
    <source>
        <tissue evidence="7">Whole organism</tissue>
    </source>
</reference>
<keyword evidence="3 5" id="KW-1133">Transmembrane helix</keyword>
<feature type="transmembrane region" description="Helical" evidence="5">
    <location>
        <begin position="90"/>
        <end position="108"/>
    </location>
</feature>
<evidence type="ECO:0000256" key="3">
    <source>
        <dbReference type="ARBA" id="ARBA00022989"/>
    </source>
</evidence>
<dbReference type="EMBL" id="HACA01031991">
    <property type="protein sequence ID" value="CDW49352.1"/>
    <property type="molecule type" value="Transcribed_RNA"/>
</dbReference>
<dbReference type="InterPro" id="IPR050549">
    <property type="entry name" value="MFS_Trehalose_Transporter"/>
</dbReference>
<dbReference type="InterPro" id="IPR005828">
    <property type="entry name" value="MFS_sugar_transport-like"/>
</dbReference>
<dbReference type="GO" id="GO:0016020">
    <property type="term" value="C:membrane"/>
    <property type="evidence" value="ECO:0007669"/>
    <property type="project" value="UniProtKB-SubCell"/>
</dbReference>
<feature type="transmembrane region" description="Helical" evidence="5">
    <location>
        <begin position="469"/>
        <end position="488"/>
    </location>
</feature>
<feature type="transmembrane region" description="Helical" evidence="5">
    <location>
        <begin position="332"/>
        <end position="354"/>
    </location>
</feature>
<feature type="transmembrane region" description="Helical" evidence="5">
    <location>
        <begin position="295"/>
        <end position="320"/>
    </location>
</feature>
<proteinExistence type="predicted"/>
<sequence length="531" mass="59981">MPFYFSLYKVDRNSTHTNNYSVMEEEEGREDSLKFKIHSKFAYRQIWTSFIANLLQVMQGSVLALSSIILPQVINNKDSSDISFTDEEGSWFASIYCIGYVYGSLLGGLQSDFFGRKISLLIDCLVATTGIFLIAFSQDFYLLIIGRLLCGQASGSGTVSISIYICEISHPNVRSITGTFLANFYLSGYSLTTILGSFIHWRIVAGIIATCPILGSLLLLTCYESPIWLLRNGKDEAAMESLVYFHGVLHAEGERVSIVSKLNKLKHREDDDLSVMKKLGNKITRLRDSSFWKPFSILFMIVPVFCQWNGVSIIAFYLVLFAEKIQVAVNPYYAASIITIIRAIFGNLSMLFIRKQPIRKIYIISVIFIGLGTSIISVYHYLLNNHFFESLDANEMNVLQWTPAIGLLIYSIAACSGYFQVTYMIQGEIFPHEVRSFGCGLLGFIDGISSFLAAKVAPSMLHDYGTSIYFAYATIMCVIMCIFAYFFLPETHGKRLDEIEDNFLKSDVLNSQEINVEEEEILKLRWTVPEI</sequence>
<dbReference type="PANTHER" id="PTHR48021">
    <property type="match status" value="1"/>
</dbReference>
<keyword evidence="2 5" id="KW-0812">Transmembrane</keyword>
<feature type="transmembrane region" description="Helical" evidence="5">
    <location>
        <begin position="120"/>
        <end position="138"/>
    </location>
</feature>
<dbReference type="GO" id="GO:0022857">
    <property type="term" value="F:transmembrane transporter activity"/>
    <property type="evidence" value="ECO:0007669"/>
    <property type="project" value="InterPro"/>
</dbReference>
<dbReference type="PANTHER" id="PTHR48021:SF1">
    <property type="entry name" value="GH07001P-RELATED"/>
    <property type="match status" value="1"/>
</dbReference>
<feature type="transmembrane region" description="Helical" evidence="5">
    <location>
        <begin position="203"/>
        <end position="223"/>
    </location>
</feature>
<evidence type="ECO:0000313" key="7">
    <source>
        <dbReference type="EMBL" id="CDW49352.1"/>
    </source>
</evidence>
<name>A0A0K2VGQ4_LEPSM</name>
<feature type="transmembrane region" description="Helical" evidence="5">
    <location>
        <begin position="401"/>
        <end position="425"/>
    </location>
</feature>